<protein>
    <submittedName>
        <fullName evidence="1">Uncharacterized protein</fullName>
    </submittedName>
</protein>
<reference evidence="1" key="1">
    <citation type="journal article" date="2017" name="Science">
        <title>Giant viruses with an expanded complement of translation system components.</title>
        <authorList>
            <person name="Schulz F."/>
            <person name="Yutin N."/>
            <person name="Ivanova N.N."/>
            <person name="Ortega D.R."/>
            <person name="Lee T.K."/>
            <person name="Vierheilig J."/>
            <person name="Daims H."/>
            <person name="Horn M."/>
            <person name="Wagner M."/>
            <person name="Jensen G.J."/>
            <person name="Kyrpides N.C."/>
            <person name="Koonin E.V."/>
            <person name="Woyke T."/>
        </authorList>
    </citation>
    <scope>NUCLEOTIDE SEQUENCE</scope>
    <source>
        <strain evidence="1">HKV1</strain>
    </source>
</reference>
<proteinExistence type="predicted"/>
<organism evidence="1">
    <name type="scientific">Hokovirus HKV1</name>
    <dbReference type="NCBI Taxonomy" id="1977638"/>
    <lineage>
        <taxon>Viruses</taxon>
        <taxon>Varidnaviria</taxon>
        <taxon>Bamfordvirae</taxon>
        <taxon>Nucleocytoviricota</taxon>
        <taxon>Megaviricetes</taxon>
        <taxon>Imitervirales</taxon>
        <taxon>Mimiviridae</taxon>
        <taxon>Klosneuvirinae</taxon>
        <taxon>Hokovirus</taxon>
    </lineage>
</organism>
<accession>A0A1V0SGK2</accession>
<evidence type="ECO:0000313" key="1">
    <source>
        <dbReference type="EMBL" id="ARF10801.1"/>
    </source>
</evidence>
<sequence length="80" mass="9222">MDHLDNIMENKIIESENYVFNDIKGSGDINEDIPNGGFPNIIEQLEPITSDKISNRQTSINKKTLSISQILNNRRQQRQH</sequence>
<dbReference type="EMBL" id="KY684105">
    <property type="protein sequence ID" value="ARF10801.1"/>
    <property type="molecule type" value="Genomic_DNA"/>
</dbReference>
<name>A0A1V0SGK2_9VIRU</name>
<gene>
    <name evidence="1" type="ORF">Hokovirus_3_74</name>
</gene>